<dbReference type="EC" id="3.4.19.12" evidence="2"/>
<dbReference type="PROSITE" id="PS00973">
    <property type="entry name" value="USP_2"/>
    <property type="match status" value="1"/>
</dbReference>
<dbReference type="OrthoDB" id="265306at2759"/>
<dbReference type="InterPro" id="IPR038765">
    <property type="entry name" value="Papain-like_cys_pep_sf"/>
</dbReference>
<dbReference type="PANTHER" id="PTHR21646">
    <property type="entry name" value="UBIQUITIN CARBOXYL-TERMINAL HYDROLASE"/>
    <property type="match status" value="1"/>
</dbReference>
<comment type="catalytic activity">
    <reaction evidence="1">
        <text>Thiol-dependent hydrolysis of ester, thioester, amide, peptide and isopeptide bonds formed by the C-terminal Gly of ubiquitin (a 76-residue protein attached to proteins as an intracellular targeting signal).</text>
        <dbReference type="EC" id="3.4.19.12"/>
    </reaction>
</comment>
<dbReference type="PANTHER" id="PTHR21646:SF23">
    <property type="entry name" value="UBIQUITIN CARBOXYL-TERMINAL HYDROLASE USP2"/>
    <property type="match status" value="1"/>
</dbReference>
<dbReference type="EMBL" id="UXSR01005582">
    <property type="protein sequence ID" value="VDD82832.1"/>
    <property type="molecule type" value="Genomic_DNA"/>
</dbReference>
<evidence type="ECO:0000313" key="4">
    <source>
        <dbReference type="EMBL" id="VDD82832.1"/>
    </source>
</evidence>
<accession>A0A0R3UM71</accession>
<dbReference type="AlphaFoldDB" id="A0A0R3UM71"/>
<organism evidence="6">
    <name type="scientific">Mesocestoides corti</name>
    <name type="common">Flatworm</name>
    <dbReference type="NCBI Taxonomy" id="53468"/>
    <lineage>
        <taxon>Eukaryota</taxon>
        <taxon>Metazoa</taxon>
        <taxon>Spiralia</taxon>
        <taxon>Lophotrochozoa</taxon>
        <taxon>Platyhelminthes</taxon>
        <taxon>Cestoda</taxon>
        <taxon>Eucestoda</taxon>
        <taxon>Cyclophyllidea</taxon>
        <taxon>Mesocestoididae</taxon>
        <taxon>Mesocestoides</taxon>
    </lineage>
</organism>
<gene>
    <name evidence="4" type="ORF">MCOS_LOCUS8835</name>
</gene>
<dbReference type="GO" id="GO:0004843">
    <property type="term" value="F:cysteine-type deubiquitinase activity"/>
    <property type="evidence" value="ECO:0007669"/>
    <property type="project" value="UniProtKB-EC"/>
</dbReference>
<keyword evidence="5" id="KW-1185">Reference proteome</keyword>
<proteinExistence type="predicted"/>
<dbReference type="WBParaSite" id="MCOS_0000883401-mRNA-1">
    <property type="protein sequence ID" value="MCOS_0000883401-mRNA-1"/>
    <property type="gene ID" value="MCOS_0000883401"/>
</dbReference>
<sequence length="128" mass="14685">MQRMQTAPALPQAVLNPAFPHRPDLKRFSGERSRSKLTTFINYPIERLDLTEYASHCSSETNAHYRLYGVSNHSGSVFGGHYTACCLHPKLNSWFEYNDTRVRPIQTREAVSSEAYVLFYQRIDGRSA</sequence>
<dbReference type="Pfam" id="PF00443">
    <property type="entry name" value="UCH"/>
    <property type="match status" value="1"/>
</dbReference>
<dbReference type="InterPro" id="IPR050185">
    <property type="entry name" value="Ub_carboxyl-term_hydrolase"/>
</dbReference>
<evidence type="ECO:0000259" key="3">
    <source>
        <dbReference type="PROSITE" id="PS50235"/>
    </source>
</evidence>
<dbReference type="PROSITE" id="PS50235">
    <property type="entry name" value="USP_3"/>
    <property type="match status" value="1"/>
</dbReference>
<dbReference type="InterPro" id="IPR028889">
    <property type="entry name" value="USP"/>
</dbReference>
<evidence type="ECO:0000313" key="5">
    <source>
        <dbReference type="Proteomes" id="UP000267029"/>
    </source>
</evidence>
<protein>
    <recommendedName>
        <fullName evidence="2">ubiquitinyl hydrolase 1</fullName>
        <ecNumber evidence="2">3.4.19.12</ecNumber>
    </recommendedName>
</protein>
<reference evidence="6" key="1">
    <citation type="submission" date="2017-02" db="UniProtKB">
        <authorList>
            <consortium name="WormBaseParasite"/>
        </authorList>
    </citation>
    <scope>IDENTIFICATION</scope>
</reference>
<feature type="domain" description="USP" evidence="3">
    <location>
        <begin position="1"/>
        <end position="123"/>
    </location>
</feature>
<evidence type="ECO:0000313" key="6">
    <source>
        <dbReference type="WBParaSite" id="MCOS_0000883401-mRNA-1"/>
    </source>
</evidence>
<dbReference type="SUPFAM" id="SSF54001">
    <property type="entry name" value="Cysteine proteinases"/>
    <property type="match status" value="1"/>
</dbReference>
<dbReference type="InterPro" id="IPR001394">
    <property type="entry name" value="Peptidase_C19_UCH"/>
</dbReference>
<dbReference type="InterPro" id="IPR018200">
    <property type="entry name" value="USP_CS"/>
</dbReference>
<reference evidence="4 5" key="2">
    <citation type="submission" date="2018-10" db="EMBL/GenBank/DDBJ databases">
        <authorList>
            <consortium name="Pathogen Informatics"/>
        </authorList>
    </citation>
    <scope>NUCLEOTIDE SEQUENCE [LARGE SCALE GENOMIC DNA]</scope>
</reference>
<evidence type="ECO:0000256" key="1">
    <source>
        <dbReference type="ARBA" id="ARBA00000707"/>
    </source>
</evidence>
<name>A0A0R3UM71_MESCO</name>
<dbReference type="Gene3D" id="3.90.70.10">
    <property type="entry name" value="Cysteine proteinases"/>
    <property type="match status" value="1"/>
</dbReference>
<dbReference type="GO" id="GO:0016579">
    <property type="term" value="P:protein deubiquitination"/>
    <property type="evidence" value="ECO:0007669"/>
    <property type="project" value="InterPro"/>
</dbReference>
<dbReference type="Proteomes" id="UP000267029">
    <property type="component" value="Unassembled WGS sequence"/>
</dbReference>
<dbReference type="STRING" id="53468.A0A0R3UM71"/>
<evidence type="ECO:0000256" key="2">
    <source>
        <dbReference type="ARBA" id="ARBA00012759"/>
    </source>
</evidence>